<feature type="compositionally biased region" description="Basic and acidic residues" evidence="1">
    <location>
        <begin position="523"/>
        <end position="553"/>
    </location>
</feature>
<feature type="compositionally biased region" description="Basic and acidic residues" evidence="1">
    <location>
        <begin position="252"/>
        <end position="263"/>
    </location>
</feature>
<keyword evidence="3" id="KW-1185">Reference proteome</keyword>
<feature type="compositionally biased region" description="Basic and acidic residues" evidence="1">
    <location>
        <begin position="479"/>
        <end position="490"/>
    </location>
</feature>
<evidence type="ECO:0000313" key="3">
    <source>
        <dbReference type="Proteomes" id="UP001562354"/>
    </source>
</evidence>
<feature type="region of interest" description="Disordered" evidence="1">
    <location>
        <begin position="593"/>
        <end position="628"/>
    </location>
</feature>
<protein>
    <submittedName>
        <fullName evidence="2">Uncharacterized protein</fullName>
    </submittedName>
</protein>
<dbReference type="Proteomes" id="UP001562354">
    <property type="component" value="Unassembled WGS sequence"/>
</dbReference>
<feature type="compositionally biased region" description="Low complexity" evidence="1">
    <location>
        <begin position="320"/>
        <end position="333"/>
    </location>
</feature>
<dbReference type="EMBL" id="JBFMKM010000010">
    <property type="protein sequence ID" value="KAL1303359.1"/>
    <property type="molecule type" value="Genomic_DNA"/>
</dbReference>
<dbReference type="RefSeq" id="XP_069199634.1">
    <property type="nucleotide sequence ID" value="XM_069346757.1"/>
</dbReference>
<evidence type="ECO:0000313" key="2">
    <source>
        <dbReference type="EMBL" id="KAL1303359.1"/>
    </source>
</evidence>
<feature type="compositionally biased region" description="Low complexity" evidence="1">
    <location>
        <begin position="604"/>
        <end position="628"/>
    </location>
</feature>
<sequence>MDRVTTYDDDNVSNFSDLSSLGSASDEFGRKLLQHTRDAQRINNVLANQPHAFRKARPSPRIALTLDNLSQSNLEYAGRGAGDAEAGRDAPSVVSSNASDPPLNVPREWGRKGKRSASWLRRIRREDGVPNAGGQDDVHQSHAPGLAAGDQNLDIDWLAAADHPASPLGAPLRHVSTPPSAHRQNDALENIREWEADQDLTAASLLASTPALPSRSRRAIDEIRQLELESVEKRASSLDHQPSIWDQTPSDAPRRRTVSERQDTAINGPAAPLAMSESTRSISETTRTRRPLSYRQSLSHDKENRPFGSSRRATSPPKDATSTAAANAVQAQNIPRSNERPQSQRRVDSMALLKRLARASSNSPSPTSARQASEATMAQKSDNSPTPQEADARRSVKDLTDTIKGDATPRNELGRAQSVNARHSRSERPPAQTPIVTGAWVDAPRTAKRIANEERTTETKPRRRSEPILPTSALAAVLEDMREHKQRSDDDPTLGDSTIASLEGLMNPAGDDPTISFDVPDSVLRESQRQSHERRPSDDIDVKPTTQAERDRRQEDLALEALGGRLESARSSIHEARRGLRRAAHHVHDIDTSSFVAGDDDNNNNDLLPLSSSSSQQHQHSNSNGSNHCTLYGTQSNSILKGAWDEYWSLYLHRPISSSSPSNPTTKNKNRSRFKSTQKTYPFLPNLRLTTLGLLCLLFWTWLATETTLCSLYCHPTYARTMHGYGVDPLAPRFPTVLPSLVARPFRTVWRVLGAEEEEERYNAAVTAAVLHGAGKRRSWLRGFSFLAPFSSSAVSAKSRAAEGGVGKVKRMNAWDSGQKAWEADEDGEEKVEYSWVSSGSGSDSSVRRGGRNGGREEERILDSESMLDDEFV</sequence>
<feature type="compositionally biased region" description="Basic and acidic residues" evidence="1">
    <location>
        <begin position="450"/>
        <end position="466"/>
    </location>
</feature>
<feature type="compositionally biased region" description="Basic and acidic residues" evidence="1">
    <location>
        <begin position="854"/>
        <end position="863"/>
    </location>
</feature>
<gene>
    <name evidence="2" type="ORF">AAFC00_006756</name>
</gene>
<reference evidence="2 3" key="1">
    <citation type="submission" date="2024-07" db="EMBL/GenBank/DDBJ databases">
        <title>Draft sequence of the Neodothiora populina.</title>
        <authorList>
            <person name="Drown D.D."/>
            <person name="Schuette U.S."/>
            <person name="Buechlein A.B."/>
            <person name="Rusch D.R."/>
            <person name="Winton L.W."/>
            <person name="Adams G.A."/>
        </authorList>
    </citation>
    <scope>NUCLEOTIDE SEQUENCE [LARGE SCALE GENOMIC DNA]</scope>
    <source>
        <strain evidence="2 3">CPC 39397</strain>
    </source>
</reference>
<proteinExistence type="predicted"/>
<evidence type="ECO:0000256" key="1">
    <source>
        <dbReference type="SAM" id="MobiDB-lite"/>
    </source>
</evidence>
<name>A0ABR3PB26_9PEZI</name>
<feature type="compositionally biased region" description="Low complexity" evidence="1">
    <location>
        <begin position="276"/>
        <end position="285"/>
    </location>
</feature>
<feature type="compositionally biased region" description="Polar residues" evidence="1">
    <location>
        <begin position="238"/>
        <end position="250"/>
    </location>
</feature>
<organism evidence="2 3">
    <name type="scientific">Neodothiora populina</name>
    <dbReference type="NCBI Taxonomy" id="2781224"/>
    <lineage>
        <taxon>Eukaryota</taxon>
        <taxon>Fungi</taxon>
        <taxon>Dikarya</taxon>
        <taxon>Ascomycota</taxon>
        <taxon>Pezizomycotina</taxon>
        <taxon>Dothideomycetes</taxon>
        <taxon>Dothideomycetidae</taxon>
        <taxon>Dothideales</taxon>
        <taxon>Dothioraceae</taxon>
        <taxon>Neodothiora</taxon>
    </lineage>
</organism>
<feature type="compositionally biased region" description="Polar residues" evidence="1">
    <location>
        <begin position="359"/>
        <end position="387"/>
    </location>
</feature>
<feature type="region of interest" description="Disordered" evidence="1">
    <location>
        <begin position="818"/>
        <end position="873"/>
    </location>
</feature>
<feature type="region of interest" description="Disordered" evidence="1">
    <location>
        <begin position="234"/>
        <end position="553"/>
    </location>
</feature>
<feature type="compositionally biased region" description="Basic and acidic residues" evidence="1">
    <location>
        <begin position="390"/>
        <end position="413"/>
    </location>
</feature>
<comment type="caution">
    <text evidence="2">The sequence shown here is derived from an EMBL/GenBank/DDBJ whole genome shotgun (WGS) entry which is preliminary data.</text>
</comment>
<feature type="region of interest" description="Disordered" evidence="1">
    <location>
        <begin position="79"/>
        <end position="147"/>
    </location>
</feature>
<dbReference type="GeneID" id="95980455"/>
<accession>A0ABR3PB26</accession>